<sequence>MQSKMPEVRDQEDSAQRNEAQRWIKNVVVVILVALLLFVLFKERHDSRKLLEELSNRLAKTEKESENLRKELDVTKAKVDKMLERFPNVQKASRFRRSHIHSNKTKCHGWKHCMSKYNKDLIHVKIINLFSEKDFGAINKNLAGKGFPGAQLSWQEYFRDDGRNIAFNRNNITILTGGTYFVYCRLRVGRHISKVFIKTGNSAVLFSSSPTFANDTNGDYYGVVRMFGLAKILTNTILYVQVKFKDRREVRNMSLLFPGYSEEENSFGAFLVS</sequence>
<reference evidence="3" key="1">
    <citation type="submission" date="2023-01" db="EMBL/GenBank/DDBJ databases">
        <title>Genome assembly of the deep-sea coral Lophelia pertusa.</title>
        <authorList>
            <person name="Herrera S."/>
            <person name="Cordes E."/>
        </authorList>
    </citation>
    <scope>NUCLEOTIDE SEQUENCE</scope>
    <source>
        <strain evidence="3">USNM1676648</strain>
        <tissue evidence="3">Polyp</tissue>
    </source>
</reference>
<keyword evidence="4" id="KW-1185">Reference proteome</keyword>
<comment type="caution">
    <text evidence="3">The sequence shown here is derived from an EMBL/GenBank/DDBJ whole genome shotgun (WGS) entry which is preliminary data.</text>
</comment>
<keyword evidence="2" id="KW-0812">Transmembrane</keyword>
<evidence type="ECO:0000313" key="3">
    <source>
        <dbReference type="EMBL" id="KAJ7392565.1"/>
    </source>
</evidence>
<evidence type="ECO:0000256" key="1">
    <source>
        <dbReference type="SAM" id="Coils"/>
    </source>
</evidence>
<evidence type="ECO:0000256" key="2">
    <source>
        <dbReference type="SAM" id="Phobius"/>
    </source>
</evidence>
<dbReference type="InterPro" id="IPR008983">
    <property type="entry name" value="Tumour_necrosis_fac-like_dom"/>
</dbReference>
<dbReference type="AlphaFoldDB" id="A0A9X0DAA9"/>
<proteinExistence type="predicted"/>
<name>A0A9X0DAA9_9CNID</name>
<keyword evidence="1" id="KW-0175">Coiled coil</keyword>
<dbReference type="EMBL" id="MU825400">
    <property type="protein sequence ID" value="KAJ7392565.1"/>
    <property type="molecule type" value="Genomic_DNA"/>
</dbReference>
<dbReference type="Proteomes" id="UP001163046">
    <property type="component" value="Unassembled WGS sequence"/>
</dbReference>
<keyword evidence="2" id="KW-0472">Membrane</keyword>
<feature type="transmembrane region" description="Helical" evidence="2">
    <location>
        <begin position="23"/>
        <end position="41"/>
    </location>
</feature>
<feature type="coiled-coil region" evidence="1">
    <location>
        <begin position="44"/>
        <end position="85"/>
    </location>
</feature>
<evidence type="ECO:0000313" key="4">
    <source>
        <dbReference type="Proteomes" id="UP001163046"/>
    </source>
</evidence>
<gene>
    <name evidence="3" type="ORF">OS493_010212</name>
</gene>
<organism evidence="3 4">
    <name type="scientific">Desmophyllum pertusum</name>
    <dbReference type="NCBI Taxonomy" id="174260"/>
    <lineage>
        <taxon>Eukaryota</taxon>
        <taxon>Metazoa</taxon>
        <taxon>Cnidaria</taxon>
        <taxon>Anthozoa</taxon>
        <taxon>Hexacorallia</taxon>
        <taxon>Scleractinia</taxon>
        <taxon>Caryophylliina</taxon>
        <taxon>Caryophylliidae</taxon>
        <taxon>Desmophyllum</taxon>
    </lineage>
</organism>
<keyword evidence="2" id="KW-1133">Transmembrane helix</keyword>
<accession>A0A9X0DAA9</accession>
<dbReference type="OrthoDB" id="5986496at2759"/>
<protein>
    <submittedName>
        <fullName evidence="3">Uncharacterized protein</fullName>
    </submittedName>
</protein>
<dbReference type="SUPFAM" id="SSF49842">
    <property type="entry name" value="TNF-like"/>
    <property type="match status" value="1"/>
</dbReference>